<dbReference type="AlphaFoldDB" id="A0A2K9H7D5"/>
<protein>
    <submittedName>
        <fullName evidence="1">Uncharacterized protein</fullName>
    </submittedName>
</protein>
<dbReference type="PROSITE" id="PS51257">
    <property type="entry name" value="PROKAR_LIPOPROTEIN"/>
    <property type="match status" value="1"/>
</dbReference>
<reference evidence="1 2" key="1">
    <citation type="submission" date="2017-06" db="EMBL/GenBank/DDBJ databases">
        <authorList>
            <person name="Varghese N."/>
            <person name="Submissions S."/>
        </authorList>
    </citation>
    <scope>NUCLEOTIDE SEQUENCE [LARGE SCALE GENOMIC DNA]</scope>
    <source>
        <strain evidence="1 2">DSM 26989</strain>
    </source>
</reference>
<organism evidence="1 2">
    <name type="scientific">Prevotella jejuni</name>
    <dbReference type="NCBI Taxonomy" id="1177574"/>
    <lineage>
        <taxon>Bacteria</taxon>
        <taxon>Pseudomonadati</taxon>
        <taxon>Bacteroidota</taxon>
        <taxon>Bacteroidia</taxon>
        <taxon>Bacteroidales</taxon>
        <taxon>Prevotellaceae</taxon>
        <taxon>Prevotella</taxon>
    </lineage>
</organism>
<name>A0A2K9H7D5_9BACT</name>
<comment type="caution">
    <text evidence="1">The sequence shown here is derived from an EMBL/GenBank/DDBJ whole genome shotgun (WGS) entry which is preliminary data.</text>
</comment>
<accession>A0A2K9H7D5</accession>
<evidence type="ECO:0000313" key="2">
    <source>
        <dbReference type="Proteomes" id="UP000198427"/>
    </source>
</evidence>
<gene>
    <name evidence="1" type="ORF">SAMN06265364_11140</name>
</gene>
<dbReference type="EMBL" id="FZNZ01000011">
    <property type="protein sequence ID" value="SNR79688.1"/>
    <property type="molecule type" value="Genomic_DNA"/>
</dbReference>
<proteinExistence type="predicted"/>
<evidence type="ECO:0000313" key="1">
    <source>
        <dbReference type="EMBL" id="SNR79688.1"/>
    </source>
</evidence>
<dbReference type="KEGG" id="pje:CRM71_03715"/>
<dbReference type="Proteomes" id="UP000198427">
    <property type="component" value="Unassembled WGS sequence"/>
</dbReference>
<keyword evidence="2" id="KW-1185">Reference proteome</keyword>
<sequence length="146" mass="17004">MKYIIIYAFVLFLVISCTNKKIKKRYYCDMNNIYISVSEGDKYDSLIIGDTDSIIIRKTNGYYGEILLYFITGTDTIYVDNLYKNIYRIHPHSFSYKTIRRDGAFNVLDSFPMKGRNIGIVGNGAEYYSFSAEKNGRYVKDLEIIK</sequence>